<gene>
    <name evidence="1" type="ORF">MBCUT_18060</name>
</gene>
<dbReference type="AlphaFoldDB" id="A0A166CYP8"/>
<sequence>MKYTCGESPGHGEYRCLTNNCPEIISLDDTSDKLPPCRLCNKCNWERV</sequence>
<organism evidence="1 2">
    <name type="scientific">Methanobrevibacter cuticularis</name>
    <dbReference type="NCBI Taxonomy" id="47311"/>
    <lineage>
        <taxon>Archaea</taxon>
        <taxon>Methanobacteriati</taxon>
        <taxon>Methanobacteriota</taxon>
        <taxon>Methanomada group</taxon>
        <taxon>Methanobacteria</taxon>
        <taxon>Methanobacteriales</taxon>
        <taxon>Methanobacteriaceae</taxon>
        <taxon>Methanobrevibacter</taxon>
    </lineage>
</organism>
<name>A0A166CYP8_9EURY</name>
<evidence type="ECO:0000313" key="2">
    <source>
        <dbReference type="Proteomes" id="UP000077275"/>
    </source>
</evidence>
<comment type="caution">
    <text evidence="1">The sequence shown here is derived from an EMBL/GenBank/DDBJ whole genome shotgun (WGS) entry which is preliminary data.</text>
</comment>
<protein>
    <submittedName>
        <fullName evidence="1">Uncharacterized protein</fullName>
    </submittedName>
</protein>
<dbReference type="EMBL" id="LWMW01000136">
    <property type="protein sequence ID" value="KZX15004.1"/>
    <property type="molecule type" value="Genomic_DNA"/>
</dbReference>
<keyword evidence="2" id="KW-1185">Reference proteome</keyword>
<dbReference type="PATRIC" id="fig|47311.3.peg.1963"/>
<reference evidence="1 2" key="1">
    <citation type="submission" date="2016-04" db="EMBL/GenBank/DDBJ databases">
        <title>Genome sequence of Methanobrevibacter cuticularis DSM 11139.</title>
        <authorList>
            <person name="Poehlein A."/>
            <person name="Seedorf H."/>
            <person name="Daniel R."/>
        </authorList>
    </citation>
    <scope>NUCLEOTIDE SEQUENCE [LARGE SCALE GENOMIC DNA]</scope>
    <source>
        <strain evidence="1 2">DSM 11139</strain>
    </source>
</reference>
<accession>A0A166CYP8</accession>
<evidence type="ECO:0000313" key="1">
    <source>
        <dbReference type="EMBL" id="KZX15004.1"/>
    </source>
</evidence>
<dbReference type="Proteomes" id="UP000077275">
    <property type="component" value="Unassembled WGS sequence"/>
</dbReference>
<dbReference type="OrthoDB" id="77543at2157"/>
<dbReference type="RefSeq" id="WP_157082563.1">
    <property type="nucleotide sequence ID" value="NZ_LWMW01000136.1"/>
</dbReference>
<proteinExistence type="predicted"/>